<evidence type="ECO:0000313" key="3">
    <source>
        <dbReference type="Proteomes" id="UP000004474"/>
    </source>
</evidence>
<comment type="caution">
    <text evidence="2">The sequence shown here is derived from an EMBL/GenBank/DDBJ whole genome shotgun (WGS) entry which is preliminary data.</text>
</comment>
<organism evidence="2 3">
    <name type="scientific">Janibacter hoylei PVAS-1</name>
    <dbReference type="NCBI Taxonomy" id="1210046"/>
    <lineage>
        <taxon>Bacteria</taxon>
        <taxon>Bacillati</taxon>
        <taxon>Actinomycetota</taxon>
        <taxon>Actinomycetes</taxon>
        <taxon>Micrococcales</taxon>
        <taxon>Intrasporangiaceae</taxon>
        <taxon>Janibacter</taxon>
    </lineage>
</organism>
<dbReference type="EMBL" id="ALWX01000031">
    <property type="protein sequence ID" value="EKA61358.1"/>
    <property type="molecule type" value="Genomic_DNA"/>
</dbReference>
<proteinExistence type="predicted"/>
<dbReference type="Proteomes" id="UP000004474">
    <property type="component" value="Unassembled WGS sequence"/>
</dbReference>
<name>K1EQ74_9MICO</name>
<feature type="region of interest" description="Disordered" evidence="1">
    <location>
        <begin position="116"/>
        <end position="136"/>
    </location>
</feature>
<evidence type="ECO:0000256" key="1">
    <source>
        <dbReference type="SAM" id="MobiDB-lite"/>
    </source>
</evidence>
<protein>
    <submittedName>
        <fullName evidence="2">Uncharacterized protein</fullName>
    </submittedName>
</protein>
<sequence>MPGPERRRARAMASSRFSSPSAAVCHCGSLVPPAATKVGSPPIVRRTSPCVRSSSTDSPSAVIAAHCSSLTGWVTRGSSAKRVTVLAKSKVTCVGAVAPLIGAADAGCGVHERGMCPSPQSRPEVASSPIHPAPGT</sequence>
<dbReference type="AlphaFoldDB" id="K1EQ74"/>
<reference evidence="2 3" key="1">
    <citation type="journal article" date="2012" name="J. Bacteriol.">
        <title>Genome Sequence of Janibacter hoylei MTCC8307, Isolated from the Stratospheric Air.</title>
        <authorList>
            <person name="Pawar S.P."/>
            <person name="Dhotre D.P."/>
            <person name="Shetty S.A."/>
            <person name="Chowdhury S.P."/>
            <person name="Chaudhari B.L."/>
            <person name="Shouche Y.S."/>
        </authorList>
    </citation>
    <scope>NUCLEOTIDE SEQUENCE [LARGE SCALE GENOMIC DNA]</scope>
    <source>
        <strain evidence="2 3">PVAS-1</strain>
    </source>
</reference>
<gene>
    <name evidence="2" type="ORF">B277_07760</name>
</gene>
<accession>K1EQ74</accession>
<evidence type="ECO:0000313" key="2">
    <source>
        <dbReference type="EMBL" id="EKA61358.1"/>
    </source>
</evidence>